<dbReference type="Pfam" id="PF13483">
    <property type="entry name" value="Lactamase_B_3"/>
    <property type="match status" value="1"/>
</dbReference>
<accession>A0A1I6UGE9</accession>
<gene>
    <name evidence="1" type="ORF">SAMN04487906_2456</name>
</gene>
<dbReference type="PANTHER" id="PTHR43546:SF3">
    <property type="entry name" value="UPF0173 METAL-DEPENDENT HYDROLASE MJ1163"/>
    <property type="match status" value="1"/>
</dbReference>
<dbReference type="Gene3D" id="3.60.15.10">
    <property type="entry name" value="Ribonuclease Z/Hydroxyacylglutathione hydrolase-like"/>
    <property type="match status" value="1"/>
</dbReference>
<dbReference type="SUPFAM" id="SSF56281">
    <property type="entry name" value="Metallo-hydrolase/oxidoreductase"/>
    <property type="match status" value="1"/>
</dbReference>
<dbReference type="EMBL" id="FPAG01000007">
    <property type="protein sequence ID" value="SFT00515.1"/>
    <property type="molecule type" value="Genomic_DNA"/>
</dbReference>
<dbReference type="Proteomes" id="UP000183209">
    <property type="component" value="Unassembled WGS sequence"/>
</dbReference>
<name>A0A1I6UGE9_9FLAO</name>
<dbReference type="AlphaFoldDB" id="A0A1I6UGE9"/>
<dbReference type="InterPro" id="IPR050114">
    <property type="entry name" value="UPF0173_UPF0282_UlaG_hydrolase"/>
</dbReference>
<dbReference type="PANTHER" id="PTHR43546">
    <property type="entry name" value="UPF0173 METAL-DEPENDENT HYDROLASE MJ1163-RELATED"/>
    <property type="match status" value="1"/>
</dbReference>
<proteinExistence type="predicted"/>
<dbReference type="OrthoDB" id="9789133at2"/>
<sequence length="244" mass="27677">MKYILAIGCFIYASSGFTQINNSDIVNGITIFPVYHGSVVFDYNESTIYVDPHGGIEKFKGISDPDLILITHTHGDHLDLNTLEVLNTAHATFIVPEAVAKKIPSRYKNQLVILNNGNKKQIKEISVTALPMYNLPHDETARHKKGVGNGYIISLNNTRIYVSGDTEDIPEMRSLNDIDVAFVCMNLPYTMNIEQAADAVLEFQPKIIYPYHYRGRPDVSDINLFKKKVNDKNNNIDVRLRKWY</sequence>
<evidence type="ECO:0000313" key="1">
    <source>
        <dbReference type="EMBL" id="SFT00515.1"/>
    </source>
</evidence>
<dbReference type="RefSeq" id="WP_074979153.1">
    <property type="nucleotide sequence ID" value="NZ_FPAG01000007.1"/>
</dbReference>
<reference evidence="1 2" key="1">
    <citation type="submission" date="2016-10" db="EMBL/GenBank/DDBJ databases">
        <authorList>
            <person name="de Groot N.N."/>
        </authorList>
    </citation>
    <scope>NUCLEOTIDE SEQUENCE [LARGE SCALE GENOMIC DNA]</scope>
    <source>
        <strain evidence="1 2">CGMCC 1.6114</strain>
    </source>
</reference>
<organism evidence="1 2">
    <name type="scientific">Zhouia amylolytica</name>
    <dbReference type="NCBI Taxonomy" id="376730"/>
    <lineage>
        <taxon>Bacteria</taxon>
        <taxon>Pseudomonadati</taxon>
        <taxon>Bacteroidota</taxon>
        <taxon>Flavobacteriia</taxon>
        <taxon>Flavobacteriales</taxon>
        <taxon>Flavobacteriaceae</taxon>
        <taxon>Zhouia</taxon>
    </lineage>
</organism>
<evidence type="ECO:0000313" key="2">
    <source>
        <dbReference type="Proteomes" id="UP000183209"/>
    </source>
</evidence>
<protein>
    <submittedName>
        <fullName evidence="1">L-ascorbate metabolism protein UlaG, beta-lactamase superfamily</fullName>
    </submittedName>
</protein>
<dbReference type="InterPro" id="IPR036866">
    <property type="entry name" value="RibonucZ/Hydroxyglut_hydro"/>
</dbReference>